<proteinExistence type="predicted"/>
<dbReference type="HOGENOM" id="CLU_1146919_0_0_1"/>
<dbReference type="Proteomes" id="UP000002624">
    <property type="component" value="Unassembled WGS sequence"/>
</dbReference>
<dbReference type="VEuPathDB" id="FungiDB:HCDG_01664"/>
<organism evidence="1 2">
    <name type="scientific">Ajellomyces capsulatus (strain H143)</name>
    <name type="common">Darling's disease fungus</name>
    <name type="synonym">Histoplasma capsulatum</name>
    <dbReference type="NCBI Taxonomy" id="544712"/>
    <lineage>
        <taxon>Eukaryota</taxon>
        <taxon>Fungi</taxon>
        <taxon>Dikarya</taxon>
        <taxon>Ascomycota</taxon>
        <taxon>Pezizomycotina</taxon>
        <taxon>Eurotiomycetes</taxon>
        <taxon>Eurotiomycetidae</taxon>
        <taxon>Onygenales</taxon>
        <taxon>Ajellomycetaceae</taxon>
        <taxon>Histoplasma</taxon>
    </lineage>
</organism>
<gene>
    <name evidence="1" type="ORF">HCDG_01664</name>
</gene>
<reference evidence="2" key="1">
    <citation type="submission" date="2009-05" db="EMBL/GenBank/DDBJ databases">
        <title>The genome sequence of Ajellomyces capsulatus strain H143.</title>
        <authorList>
            <person name="Champion M."/>
            <person name="Cuomo C.A."/>
            <person name="Ma L.-J."/>
            <person name="Henn M.R."/>
            <person name="Sil A."/>
            <person name="Goldman B."/>
            <person name="Young S.K."/>
            <person name="Kodira C.D."/>
            <person name="Zeng Q."/>
            <person name="Koehrsen M."/>
            <person name="Alvarado L."/>
            <person name="Berlin A.M."/>
            <person name="Borenstein D."/>
            <person name="Chen Z."/>
            <person name="Engels R."/>
            <person name="Freedman E."/>
            <person name="Gellesch M."/>
            <person name="Goldberg J."/>
            <person name="Griggs A."/>
            <person name="Gujja S."/>
            <person name="Heiman D.I."/>
            <person name="Hepburn T.A."/>
            <person name="Howarth C."/>
            <person name="Jen D."/>
            <person name="Larson L."/>
            <person name="Lewis B."/>
            <person name="Mehta T."/>
            <person name="Park D."/>
            <person name="Pearson M."/>
            <person name="Roberts A."/>
            <person name="Saif S."/>
            <person name="Shea T.D."/>
            <person name="Shenoy N."/>
            <person name="Sisk P."/>
            <person name="Stolte C."/>
            <person name="Sykes S."/>
            <person name="Walk T."/>
            <person name="White J."/>
            <person name="Yandava C."/>
            <person name="Klein B."/>
            <person name="McEwen J.G."/>
            <person name="Puccia R."/>
            <person name="Goldman G.H."/>
            <person name="Felipe M.S."/>
            <person name="Nino-Vega G."/>
            <person name="San-Blas G."/>
            <person name="Taylor J.W."/>
            <person name="Mendoza L."/>
            <person name="Galagan J.E."/>
            <person name="Nusbaum C."/>
            <person name="Birren B.W."/>
        </authorList>
    </citation>
    <scope>NUCLEOTIDE SEQUENCE [LARGE SCALE GENOMIC DNA]</scope>
    <source>
        <strain evidence="2">H143</strain>
    </source>
</reference>
<evidence type="ECO:0000313" key="2">
    <source>
        <dbReference type="Proteomes" id="UP000002624"/>
    </source>
</evidence>
<evidence type="ECO:0000313" key="1">
    <source>
        <dbReference type="EMBL" id="EER43634.1"/>
    </source>
</evidence>
<accession>C6H8A3</accession>
<dbReference type="AlphaFoldDB" id="C6H8A3"/>
<sequence>MQRKDEEQETEDRSVRREGCRPSHQVLIADWSCANRGSPYSVVPLESGRRGSRHALEGGHLLRKKDVTGQLNELNYRTPVIPGTPPPGRERCEGTGFDFHAFQGSAAAADLRCRFSSADTARARHGGDQTDFITQRPPSSLARPGLIFVSRLISLIPPASSNSFYSPLLPVPRDLCLSISAVHSRYTGSYTKIHRLEFSNYLVPRALGLDWKPGWEALWGKESGNRLEGIGSRPGSVVVWAQ</sequence>
<name>C6H8A3_AJECH</name>
<dbReference type="EMBL" id="GG692420">
    <property type="protein sequence ID" value="EER43634.1"/>
    <property type="molecule type" value="Genomic_DNA"/>
</dbReference>
<protein>
    <submittedName>
        <fullName evidence="1">Uncharacterized protein</fullName>
    </submittedName>
</protein>